<keyword evidence="2" id="KW-0732">Signal</keyword>
<evidence type="ECO:0000256" key="1">
    <source>
        <dbReference type="SAM" id="MobiDB-lite"/>
    </source>
</evidence>
<dbReference type="EnsemblMetazoa" id="CJA01334.1">
    <property type="protein sequence ID" value="CJA01334.1"/>
    <property type="gene ID" value="WBGene00120538"/>
</dbReference>
<protein>
    <submittedName>
        <fullName evidence="4">Ground-like domain-containing protein</fullName>
    </submittedName>
</protein>
<evidence type="ECO:0000259" key="3">
    <source>
        <dbReference type="Pfam" id="PF04155"/>
    </source>
</evidence>
<accession>A0A8R1HI90</accession>
<proteinExistence type="predicted"/>
<keyword evidence="5" id="KW-1185">Reference proteome</keyword>
<dbReference type="AlphaFoldDB" id="A0A8R1HI90"/>
<feature type="region of interest" description="Disordered" evidence="1">
    <location>
        <begin position="192"/>
        <end position="222"/>
    </location>
</feature>
<organism evidence="4 5">
    <name type="scientific">Caenorhabditis japonica</name>
    <dbReference type="NCBI Taxonomy" id="281687"/>
    <lineage>
        <taxon>Eukaryota</taxon>
        <taxon>Metazoa</taxon>
        <taxon>Ecdysozoa</taxon>
        <taxon>Nematoda</taxon>
        <taxon>Chromadorea</taxon>
        <taxon>Rhabditida</taxon>
        <taxon>Rhabditina</taxon>
        <taxon>Rhabditomorpha</taxon>
        <taxon>Rhabditoidea</taxon>
        <taxon>Rhabditidae</taxon>
        <taxon>Peloderinae</taxon>
        <taxon>Caenorhabditis</taxon>
    </lineage>
</organism>
<evidence type="ECO:0000313" key="5">
    <source>
        <dbReference type="Proteomes" id="UP000005237"/>
    </source>
</evidence>
<feature type="compositionally biased region" description="Low complexity" evidence="1">
    <location>
        <begin position="295"/>
        <end position="355"/>
    </location>
</feature>
<feature type="signal peptide" evidence="2">
    <location>
        <begin position="1"/>
        <end position="18"/>
    </location>
</feature>
<sequence length="520" mass="58846">MRFSHYCLVLSLIIGALGQQELASTQASPDLIRFGSGETVRAIKPKQFQVELPNLYDPLRDERPKRHYHTGYVRHPTFVPQQPIVQQFQPTGQVYISQPNPNLVRQYPFQPAPVVRQYVLPQQYIQPAQYRPQPQQYIQPQQPQYPRFELRPQPPRPVRPVYIAPAVAPARPQTFTKQAAYGDEVTDTTYLNARLPAPGPRPVAPTGYSERPPAPVTQAPYIEKPIPPVRPAPYIKPATPAPYIEKPVPVRPIYVEATTRPRPTTARRTTTPRRIITTTRAPITTTTKPLPPPTTTTLRTTTTQRPTTTTTTTTTTTPIPTTTTTTPRPTTTTQRTTTTPIPTTTTTAAPTTTTPGYEEAVETPQYDETFVGQYYYGRKGEGGNNTFPLPSCFYNPSGYVCCNLMLNELMTTSFEEVRVKTNLCNVHRFATKLQKHSEKIFKTQFETIVSYEDFSQKIHFKRDLVCKVEIEGRFILAYATPEDVVPEKIIPTVPSREIQKDSVVLKDEVKSKIRQIEKEL</sequence>
<evidence type="ECO:0000256" key="2">
    <source>
        <dbReference type="SAM" id="SignalP"/>
    </source>
</evidence>
<feature type="chain" id="PRO_5035841102" evidence="2">
    <location>
        <begin position="19"/>
        <end position="520"/>
    </location>
</feature>
<feature type="domain" description="Ground-like" evidence="3">
    <location>
        <begin position="398"/>
        <end position="478"/>
    </location>
</feature>
<dbReference type="PANTHER" id="PTHR31967:SF14">
    <property type="entry name" value="GROUND-LIKE DOMAIN-CONTAINING PROTEIN"/>
    <property type="match status" value="1"/>
</dbReference>
<reference evidence="5" key="1">
    <citation type="submission" date="2010-08" db="EMBL/GenBank/DDBJ databases">
        <authorList>
            <consortium name="Caenorhabditis japonica Sequencing Consortium"/>
            <person name="Wilson R.K."/>
        </authorList>
    </citation>
    <scope>NUCLEOTIDE SEQUENCE [LARGE SCALE GENOMIC DNA]</scope>
    <source>
        <strain evidence="5">DF5081</strain>
    </source>
</reference>
<name>A0A8R1HI90_CAEJA</name>
<dbReference type="Proteomes" id="UP000005237">
    <property type="component" value="Unassembled WGS sequence"/>
</dbReference>
<dbReference type="PANTHER" id="PTHR31967">
    <property type="entry name" value="GROUNDHOG (HEDGEHOG-LIKE FAMILY)-RELATED"/>
    <property type="match status" value="1"/>
</dbReference>
<reference evidence="4" key="2">
    <citation type="submission" date="2022-06" db="UniProtKB">
        <authorList>
            <consortium name="EnsemblMetazoa"/>
        </authorList>
    </citation>
    <scope>IDENTIFICATION</scope>
    <source>
        <strain evidence="4">DF5081</strain>
    </source>
</reference>
<dbReference type="InterPro" id="IPR007284">
    <property type="entry name" value="Ground-like_dom"/>
</dbReference>
<feature type="region of interest" description="Disordered" evidence="1">
    <location>
        <begin position="283"/>
        <end position="356"/>
    </location>
</feature>
<evidence type="ECO:0000313" key="4">
    <source>
        <dbReference type="EnsemblMetazoa" id="CJA01334.1"/>
    </source>
</evidence>
<dbReference type="Pfam" id="PF04155">
    <property type="entry name" value="Ground-like"/>
    <property type="match status" value="1"/>
</dbReference>